<dbReference type="GO" id="GO:0030014">
    <property type="term" value="C:CCR4-NOT complex"/>
    <property type="evidence" value="ECO:0007669"/>
    <property type="project" value="InterPro"/>
</dbReference>
<dbReference type="VEuPathDB" id="TrichDB:TRFO_09883"/>
<dbReference type="GO" id="GO:0031047">
    <property type="term" value="P:regulatory ncRNA-mediated gene silencing"/>
    <property type="evidence" value="ECO:0007669"/>
    <property type="project" value="UniProtKB-KW"/>
</dbReference>
<dbReference type="GO" id="GO:0005737">
    <property type="term" value="C:cytoplasm"/>
    <property type="evidence" value="ECO:0007669"/>
    <property type="project" value="UniProtKB-SubCell"/>
</dbReference>
<organism evidence="10 11">
    <name type="scientific">Tritrichomonas foetus</name>
    <dbReference type="NCBI Taxonomy" id="1144522"/>
    <lineage>
        <taxon>Eukaryota</taxon>
        <taxon>Metamonada</taxon>
        <taxon>Parabasalia</taxon>
        <taxon>Tritrichomonadida</taxon>
        <taxon>Tritrichomonadidae</taxon>
        <taxon>Tritrichomonas</taxon>
    </lineage>
</organism>
<keyword evidence="6" id="KW-0805">Transcription regulation</keyword>
<evidence type="ECO:0000256" key="5">
    <source>
        <dbReference type="ARBA" id="ARBA00022490"/>
    </source>
</evidence>
<gene>
    <name evidence="10" type="ORF">TRFO_09883</name>
</gene>
<dbReference type="RefSeq" id="XP_068349641.1">
    <property type="nucleotide sequence ID" value="XM_068495120.1"/>
</dbReference>
<name>A0A1J4JBI3_9EUKA</name>
<keyword evidence="9" id="KW-0539">Nucleus</keyword>
<reference evidence="10" key="1">
    <citation type="submission" date="2016-10" db="EMBL/GenBank/DDBJ databases">
        <authorList>
            <person name="Benchimol M."/>
            <person name="Almeida L.G."/>
            <person name="Vasconcelos A.T."/>
            <person name="Perreira-Neves A."/>
            <person name="Rosa I.A."/>
            <person name="Tasca T."/>
            <person name="Bogo M.R."/>
            <person name="de Souza W."/>
        </authorList>
    </citation>
    <scope>NUCLEOTIDE SEQUENCE [LARGE SCALE GENOMIC DNA]</scope>
    <source>
        <strain evidence="10">K</strain>
    </source>
</reference>
<evidence type="ECO:0000256" key="2">
    <source>
        <dbReference type="ARBA" id="ARBA00004496"/>
    </source>
</evidence>
<evidence type="ECO:0000313" key="10">
    <source>
        <dbReference type="EMBL" id="OHS96504.1"/>
    </source>
</evidence>
<evidence type="ECO:0000256" key="8">
    <source>
        <dbReference type="ARBA" id="ARBA00023163"/>
    </source>
</evidence>
<keyword evidence="8" id="KW-0804">Transcription</keyword>
<dbReference type="PANTHER" id="PTHR15975">
    <property type="entry name" value="CCR4-NOT TRANSCRIPTION COMPLEX SUBUNIT 11"/>
    <property type="match status" value="1"/>
</dbReference>
<evidence type="ECO:0000256" key="1">
    <source>
        <dbReference type="ARBA" id="ARBA00004123"/>
    </source>
</evidence>
<evidence type="ECO:0000256" key="3">
    <source>
        <dbReference type="ARBA" id="ARBA00008030"/>
    </source>
</evidence>
<evidence type="ECO:0000256" key="4">
    <source>
        <dbReference type="ARBA" id="ARBA00014872"/>
    </source>
</evidence>
<dbReference type="OrthoDB" id="10265389at2759"/>
<dbReference type="GO" id="GO:0005634">
    <property type="term" value="C:nucleus"/>
    <property type="evidence" value="ECO:0007669"/>
    <property type="project" value="UniProtKB-SubCell"/>
</dbReference>
<dbReference type="Pfam" id="PF10155">
    <property type="entry name" value="CNOT11"/>
    <property type="match status" value="1"/>
</dbReference>
<evidence type="ECO:0000313" key="11">
    <source>
        <dbReference type="Proteomes" id="UP000179807"/>
    </source>
</evidence>
<keyword evidence="11" id="KW-1185">Reference proteome</keyword>
<protein>
    <recommendedName>
        <fullName evidence="4">CCR4-NOT transcription complex subunit 11</fullName>
    </recommendedName>
</protein>
<comment type="subcellular location">
    <subcellularLocation>
        <location evidence="2">Cytoplasm</location>
    </subcellularLocation>
    <subcellularLocation>
        <location evidence="1">Nucleus</location>
    </subcellularLocation>
</comment>
<accession>A0A1J4JBI3</accession>
<dbReference type="Proteomes" id="UP000179807">
    <property type="component" value="Unassembled WGS sequence"/>
</dbReference>
<evidence type="ECO:0000256" key="7">
    <source>
        <dbReference type="ARBA" id="ARBA00023158"/>
    </source>
</evidence>
<keyword evidence="5" id="KW-0963">Cytoplasm</keyword>
<dbReference type="AlphaFoldDB" id="A0A1J4JBI3"/>
<evidence type="ECO:0000256" key="6">
    <source>
        <dbReference type="ARBA" id="ARBA00023015"/>
    </source>
</evidence>
<dbReference type="EMBL" id="MLAK01001171">
    <property type="protein sequence ID" value="OHS96504.1"/>
    <property type="molecule type" value="Genomic_DNA"/>
</dbReference>
<sequence length="407" mass="45315">MLRSGAAENLVALLSNETDTLTDISTEFTDTFDFNDRICALTGCALLTLDGLLDHKQQFVAIWLLYSECQVDDICQHPYYSIFKTVFEGSNSTPNYFAPQVSILINCILNNINIDSISSEPIKNIYGRNFTFPQTSEIPATATNSKRNETAERVSPILISQNDSIDFDNVLTHSEVVIQLLQEEAFWLDYEAPFVRPIPEITPMSADELSVIKSFEAPPFLLDEGIIINTRAIALELLNKALEKKLRSPESDTLVNELKKDPSLVDDAKVSNSTLTSLIENNCEVAKYVIAILVPKKPTILKTLANLDVSASSVDVVKHLLTTIPDTPQDFTENYIANATKSILGIKDNPSMLRKARIFSKMIGFIVQNGYQLNSSSIFEMNSFCEEPKIRGLKEAQEINNILICSA</sequence>
<comment type="caution">
    <text evidence="10">The sequence shown here is derived from an EMBL/GenBank/DDBJ whole genome shotgun (WGS) entry which is preliminary data.</text>
</comment>
<evidence type="ECO:0000256" key="9">
    <source>
        <dbReference type="ARBA" id="ARBA00023242"/>
    </source>
</evidence>
<keyword evidence="7" id="KW-0943">RNA-mediated gene silencing</keyword>
<dbReference type="InterPro" id="IPR019312">
    <property type="entry name" value="CNOT11"/>
</dbReference>
<comment type="similarity">
    <text evidence="3">Belongs to the CNOT11 family.</text>
</comment>
<dbReference type="PANTHER" id="PTHR15975:SF0">
    <property type="entry name" value="CCR4-NOT TRANSCRIPTION COMPLEX SUBUNIT 11"/>
    <property type="match status" value="1"/>
</dbReference>
<dbReference type="GeneID" id="94829824"/>
<proteinExistence type="inferred from homology"/>